<dbReference type="AlphaFoldDB" id="A0A504YPR1"/>
<gene>
    <name evidence="2" type="ORF">FGIG_10845</name>
</gene>
<protein>
    <recommendedName>
        <fullName evidence="4">SCP domain-containing protein</fullName>
    </recommendedName>
</protein>
<organism evidence="2 3">
    <name type="scientific">Fasciola gigantica</name>
    <name type="common">Giant liver fluke</name>
    <dbReference type="NCBI Taxonomy" id="46835"/>
    <lineage>
        <taxon>Eukaryota</taxon>
        <taxon>Metazoa</taxon>
        <taxon>Spiralia</taxon>
        <taxon>Lophotrochozoa</taxon>
        <taxon>Platyhelminthes</taxon>
        <taxon>Trematoda</taxon>
        <taxon>Digenea</taxon>
        <taxon>Plagiorchiida</taxon>
        <taxon>Echinostomata</taxon>
        <taxon>Echinostomatoidea</taxon>
        <taxon>Fasciolidae</taxon>
        <taxon>Fasciola</taxon>
    </lineage>
</organism>
<reference evidence="2 3" key="1">
    <citation type="submission" date="2019-04" db="EMBL/GenBank/DDBJ databases">
        <title>Annotation for the trematode Fasciola gigantica.</title>
        <authorList>
            <person name="Choi Y.-J."/>
        </authorList>
    </citation>
    <scope>NUCLEOTIDE SEQUENCE [LARGE SCALE GENOMIC DNA]</scope>
    <source>
        <strain evidence="2">Uganda_cow_1</strain>
    </source>
</reference>
<dbReference type="EMBL" id="SUNJ01007034">
    <property type="protein sequence ID" value="TPP62301.1"/>
    <property type="molecule type" value="Genomic_DNA"/>
</dbReference>
<feature type="signal peptide" evidence="1">
    <location>
        <begin position="1"/>
        <end position="26"/>
    </location>
</feature>
<keyword evidence="1" id="KW-0732">Signal</keyword>
<accession>A0A504YPR1</accession>
<feature type="chain" id="PRO_5021405164" description="SCP domain-containing protein" evidence="1">
    <location>
        <begin position="27"/>
        <end position="119"/>
    </location>
</feature>
<evidence type="ECO:0008006" key="4">
    <source>
        <dbReference type="Google" id="ProtNLM"/>
    </source>
</evidence>
<proteinExistence type="predicted"/>
<evidence type="ECO:0000313" key="3">
    <source>
        <dbReference type="Proteomes" id="UP000316759"/>
    </source>
</evidence>
<keyword evidence="3" id="KW-1185">Reference proteome</keyword>
<evidence type="ECO:0000256" key="1">
    <source>
        <dbReference type="SAM" id="SignalP"/>
    </source>
</evidence>
<dbReference type="Proteomes" id="UP000316759">
    <property type="component" value="Unassembled WGS sequence"/>
</dbReference>
<comment type="caution">
    <text evidence="2">The sequence shown here is derived from an EMBL/GenBank/DDBJ whole genome shotgun (WGS) entry which is preliminary data.</text>
</comment>
<evidence type="ECO:0000313" key="2">
    <source>
        <dbReference type="EMBL" id="TPP62301.1"/>
    </source>
</evidence>
<sequence>MRQTWLQGIHVIFSSILVLKLSLVTGEGSRWPYEDDTVNRLMISWHNEARRRMSECLVPGQPASERLSELVCQFILQQNVQRVITIFKYIQCVVRRTYELHVLNTMQCDPGAQCATTLR</sequence>
<name>A0A504YPR1_FASGI</name>